<evidence type="ECO:0000313" key="4">
    <source>
        <dbReference type="Proteomes" id="UP000663828"/>
    </source>
</evidence>
<reference evidence="3" key="1">
    <citation type="submission" date="2021-02" db="EMBL/GenBank/DDBJ databases">
        <authorList>
            <person name="Nowell W R."/>
        </authorList>
    </citation>
    <scope>NUCLEOTIDE SEQUENCE</scope>
</reference>
<gene>
    <name evidence="3" type="ORF">EDS130_LOCUS36271</name>
    <name evidence="2" type="ORF">XAT740_LOCUS26491</name>
</gene>
<dbReference type="Proteomes" id="UP000663828">
    <property type="component" value="Unassembled WGS sequence"/>
</dbReference>
<feature type="transmembrane region" description="Helical" evidence="1">
    <location>
        <begin position="212"/>
        <end position="239"/>
    </location>
</feature>
<comment type="caution">
    <text evidence="3">The sequence shown here is derived from an EMBL/GenBank/DDBJ whole genome shotgun (WGS) entry which is preliminary data.</text>
</comment>
<dbReference type="EMBL" id="CAJNOR010002156">
    <property type="protein sequence ID" value="CAF1255484.1"/>
    <property type="molecule type" value="Genomic_DNA"/>
</dbReference>
<evidence type="ECO:0000313" key="2">
    <source>
        <dbReference type="EMBL" id="CAF1255484.1"/>
    </source>
</evidence>
<evidence type="ECO:0000256" key="1">
    <source>
        <dbReference type="SAM" id="Phobius"/>
    </source>
</evidence>
<proteinExistence type="predicted"/>
<dbReference type="EMBL" id="CAJNOJ010000334">
    <property type="protein sequence ID" value="CAF1404738.1"/>
    <property type="molecule type" value="Genomic_DNA"/>
</dbReference>
<keyword evidence="1" id="KW-0812">Transmembrane</keyword>
<dbReference type="AlphaFoldDB" id="A0A815LBG3"/>
<sequence>MKSIIHRAYDRVILEQLPIAMSSPDNIIHLVSLTHNQMSAKVFNGLTRYAWFAGGYVGKHPEIVKTLHEAREHLFRVNDEMIITFDYGTMDTNPFDFLLVPLRSACGQNMSGGIILGILCGNEFHRLNQIVTQQCFIKSQTIAHQQFVFHVLLSNSSGTNVSTEILLSTKHRHVINSSDEYQNNRSYSCYYKVPYLRSGEVHFGSPSKTRAIAFLSSCIILIFISNFMCCFSCCCFVYYRSKSRHENNIGVLDNTSEIIQTSSSRSFNSRRDRQEDLFSYEQNLPPPSYDDAIQGTSLKHLRRNVDNVFNRWPLGRQMPNAV</sequence>
<evidence type="ECO:0000313" key="3">
    <source>
        <dbReference type="EMBL" id="CAF1404738.1"/>
    </source>
</evidence>
<keyword evidence="4" id="KW-1185">Reference proteome</keyword>
<keyword evidence="1" id="KW-0472">Membrane</keyword>
<dbReference type="OrthoDB" id="7548347at2759"/>
<keyword evidence="1" id="KW-1133">Transmembrane helix</keyword>
<dbReference type="Proteomes" id="UP000663852">
    <property type="component" value="Unassembled WGS sequence"/>
</dbReference>
<organism evidence="3 5">
    <name type="scientific">Adineta ricciae</name>
    <name type="common">Rotifer</name>
    <dbReference type="NCBI Taxonomy" id="249248"/>
    <lineage>
        <taxon>Eukaryota</taxon>
        <taxon>Metazoa</taxon>
        <taxon>Spiralia</taxon>
        <taxon>Gnathifera</taxon>
        <taxon>Rotifera</taxon>
        <taxon>Eurotatoria</taxon>
        <taxon>Bdelloidea</taxon>
        <taxon>Adinetida</taxon>
        <taxon>Adinetidae</taxon>
        <taxon>Adineta</taxon>
    </lineage>
</organism>
<name>A0A815LBG3_ADIRI</name>
<evidence type="ECO:0000313" key="5">
    <source>
        <dbReference type="Proteomes" id="UP000663852"/>
    </source>
</evidence>
<protein>
    <submittedName>
        <fullName evidence="3">Uncharacterized protein</fullName>
    </submittedName>
</protein>
<accession>A0A815LBG3</accession>